<comment type="function">
    <text evidence="4">The branched-chain alpha-keto dehydrogenase complex catalyzes the overall conversion of alpha-keto acids to acyl-CoA and CO(2). It contains multiple copies of three enzymatic components: branched-chain alpha-keto acid decarboxylase (E1), lipoamide acyltransferase (E2) and lipoamide dehydrogenase (E3).</text>
</comment>
<dbReference type="EC" id="1.2.4.4" evidence="4"/>
<evidence type="ECO:0000256" key="4">
    <source>
        <dbReference type="RuleBase" id="RU365014"/>
    </source>
</evidence>
<evidence type="ECO:0000256" key="1">
    <source>
        <dbReference type="ARBA" id="ARBA00001964"/>
    </source>
</evidence>
<keyword evidence="6" id="KW-0670">Pyruvate</keyword>
<dbReference type="AlphaFoldDB" id="A0A7Y9ZCE7"/>
<dbReference type="Proteomes" id="UP000547973">
    <property type="component" value="Unassembled WGS sequence"/>
</dbReference>
<keyword evidence="2 4" id="KW-0560">Oxidoreductase</keyword>
<dbReference type="SUPFAM" id="SSF52518">
    <property type="entry name" value="Thiamin diphosphate-binding fold (THDP-binding)"/>
    <property type="match status" value="1"/>
</dbReference>
<evidence type="ECO:0000313" key="6">
    <source>
        <dbReference type="EMBL" id="NYI42789.1"/>
    </source>
</evidence>
<dbReference type="InterPro" id="IPR050771">
    <property type="entry name" value="Alpha-ketoacid_DH_E1_comp"/>
</dbReference>
<comment type="cofactor">
    <cofactor evidence="1 4">
        <name>thiamine diphosphate</name>
        <dbReference type="ChEBI" id="CHEBI:58937"/>
    </cofactor>
</comment>
<name>A0A7Y9ZCE7_9MICO</name>
<comment type="catalytic activity">
    <reaction evidence="4">
        <text>N(6)-[(R)-lipoyl]-L-lysyl-[protein] + 3-methyl-2-oxobutanoate + H(+) = N(6)-[(R)-S(8)-2-methylpropanoyldihydrolipoyl]-L-lysyl-[protein] + CO2</text>
        <dbReference type="Rhea" id="RHEA:13457"/>
        <dbReference type="Rhea" id="RHEA-COMP:10474"/>
        <dbReference type="Rhea" id="RHEA-COMP:10497"/>
        <dbReference type="ChEBI" id="CHEBI:11851"/>
        <dbReference type="ChEBI" id="CHEBI:15378"/>
        <dbReference type="ChEBI" id="CHEBI:16526"/>
        <dbReference type="ChEBI" id="CHEBI:83099"/>
        <dbReference type="ChEBI" id="CHEBI:83142"/>
        <dbReference type="EC" id="1.2.4.4"/>
    </reaction>
</comment>
<reference evidence="6 7" key="1">
    <citation type="submission" date="2020-07" db="EMBL/GenBank/DDBJ databases">
        <title>Sequencing the genomes of 1000 actinobacteria strains.</title>
        <authorList>
            <person name="Klenk H.-P."/>
        </authorList>
    </citation>
    <scope>NUCLEOTIDE SEQUENCE [LARGE SCALE GENOMIC DNA]</scope>
    <source>
        <strain evidence="6 7">DSM 19970</strain>
    </source>
</reference>
<dbReference type="CDD" id="cd02000">
    <property type="entry name" value="TPP_E1_PDC_ADC_BCADC"/>
    <property type="match status" value="1"/>
</dbReference>
<dbReference type="EMBL" id="JACBZO010000001">
    <property type="protein sequence ID" value="NYI42789.1"/>
    <property type="molecule type" value="Genomic_DNA"/>
</dbReference>
<keyword evidence="3 4" id="KW-0786">Thiamine pyrophosphate</keyword>
<dbReference type="Gene3D" id="3.40.50.970">
    <property type="match status" value="1"/>
</dbReference>
<dbReference type="GO" id="GO:0003863">
    <property type="term" value="F:branched-chain 2-oxo acid dehydrogenase activity"/>
    <property type="evidence" value="ECO:0007669"/>
    <property type="project" value="UniProtKB-EC"/>
</dbReference>
<dbReference type="GO" id="GO:0000287">
    <property type="term" value="F:magnesium ion binding"/>
    <property type="evidence" value="ECO:0007669"/>
    <property type="project" value="UniProtKB-ARBA"/>
</dbReference>
<dbReference type="InterPro" id="IPR001017">
    <property type="entry name" value="DH_E1"/>
</dbReference>
<evidence type="ECO:0000313" key="7">
    <source>
        <dbReference type="Proteomes" id="UP000547973"/>
    </source>
</evidence>
<gene>
    <name evidence="6" type="ORF">BKA03_002908</name>
</gene>
<sequence length="376" mass="41640">MAGIGPLSEEGLVRLLDHTGERVADEYFGPFAEHLTFDDLRGFWRDMIMTRAFDTEATSLQRQGELGLWVASLGQEAAQIGSGRALRDPDYAFPSYREHGVAFTRGIDMPSILRVFRGLEHSTWDPAAHNFHIYTLVIGAHTLHAVGYAQAMDWDGLVGSGDPDKDGAVICYFGDGATSQGDVNEAMVFAAVNNAPIVFFIQNNQFAISESVTRQSTVPLAQRAIGFGIPSVRVDGNDVVAVHAVTRWAMEHARSGAGPVVIEALTYRMGAHTTSDDPTRYRSSADEDYWRERDPIARVETYLRGLGELPEDFEEAVRADAKELGRVTREAVKSWQPGPTDTIFEHVYAEPHPLVDADRAWFAQYEASFTDKEVTR</sequence>
<dbReference type="Pfam" id="PF00676">
    <property type="entry name" value="E1_dh"/>
    <property type="match status" value="1"/>
</dbReference>
<evidence type="ECO:0000259" key="5">
    <source>
        <dbReference type="Pfam" id="PF00676"/>
    </source>
</evidence>
<evidence type="ECO:0000256" key="2">
    <source>
        <dbReference type="ARBA" id="ARBA00023002"/>
    </source>
</evidence>
<comment type="caution">
    <text evidence="6">The sequence shown here is derived from an EMBL/GenBank/DDBJ whole genome shotgun (WGS) entry which is preliminary data.</text>
</comment>
<dbReference type="GO" id="GO:0009083">
    <property type="term" value="P:branched-chain amino acid catabolic process"/>
    <property type="evidence" value="ECO:0007669"/>
    <property type="project" value="TreeGrafter"/>
</dbReference>
<keyword evidence="7" id="KW-1185">Reference proteome</keyword>
<accession>A0A7Y9ZCE7</accession>
<dbReference type="PANTHER" id="PTHR43380:SF1">
    <property type="entry name" value="2-OXOISOVALERATE DEHYDROGENASE SUBUNIT ALPHA, MITOCHONDRIAL"/>
    <property type="match status" value="1"/>
</dbReference>
<feature type="domain" description="Dehydrogenase E1 component" evidence="5">
    <location>
        <begin position="46"/>
        <end position="322"/>
    </location>
</feature>
<evidence type="ECO:0000256" key="3">
    <source>
        <dbReference type="ARBA" id="ARBA00023052"/>
    </source>
</evidence>
<dbReference type="InterPro" id="IPR029061">
    <property type="entry name" value="THDP-binding"/>
</dbReference>
<comment type="similarity">
    <text evidence="4">Belongs to the BCKDHA family.</text>
</comment>
<organism evidence="6 7">
    <name type="scientific">Demequina lutea</name>
    <dbReference type="NCBI Taxonomy" id="431489"/>
    <lineage>
        <taxon>Bacteria</taxon>
        <taxon>Bacillati</taxon>
        <taxon>Actinomycetota</taxon>
        <taxon>Actinomycetes</taxon>
        <taxon>Micrococcales</taxon>
        <taxon>Demequinaceae</taxon>
        <taxon>Demequina</taxon>
    </lineage>
</organism>
<proteinExistence type="inferred from homology"/>
<dbReference type="RefSeq" id="WP_062075222.1">
    <property type="nucleotide sequence ID" value="NZ_BBRC01000006.1"/>
</dbReference>
<dbReference type="PANTHER" id="PTHR43380">
    <property type="entry name" value="2-OXOISOVALERATE DEHYDROGENASE SUBUNIT ALPHA, MITOCHONDRIAL"/>
    <property type="match status" value="1"/>
</dbReference>
<protein>
    <recommendedName>
        <fullName evidence="4">2-oxoisovalerate dehydrogenase subunit alpha</fullName>
        <ecNumber evidence="4">1.2.4.4</ecNumber>
    </recommendedName>
    <alternativeName>
        <fullName evidence="4">Branched-chain alpha-keto acid dehydrogenase E1 component alpha chain</fullName>
    </alternativeName>
</protein>
<dbReference type="OrthoDB" id="9766715at2"/>